<dbReference type="PANTHER" id="PTHR31642:SF310">
    <property type="entry name" value="FATTY ALCOHOL:CAFFEOYL-COA ACYLTRANSFERASE"/>
    <property type="match status" value="1"/>
</dbReference>
<protein>
    <submittedName>
        <fullName evidence="2">Uncharacterized protein</fullName>
    </submittedName>
</protein>
<reference evidence="2" key="1">
    <citation type="submission" date="2022-07" db="EMBL/GenBank/DDBJ databases">
        <title>Phylogenomic reconstructions and comparative analyses of Kickxellomycotina fungi.</title>
        <authorList>
            <person name="Reynolds N.K."/>
            <person name="Stajich J.E."/>
            <person name="Barry K."/>
            <person name="Grigoriev I.V."/>
            <person name="Crous P."/>
            <person name="Smith M.E."/>
        </authorList>
    </citation>
    <scope>NUCLEOTIDE SEQUENCE</scope>
    <source>
        <strain evidence="2">BCRC 34381</strain>
    </source>
</reference>
<dbReference type="InterPro" id="IPR023213">
    <property type="entry name" value="CAT-like_dom_sf"/>
</dbReference>
<accession>A0A9W8CWP8</accession>
<dbReference type="Gene3D" id="3.30.559.10">
    <property type="entry name" value="Chloramphenicol acetyltransferase-like domain"/>
    <property type="match status" value="2"/>
</dbReference>
<evidence type="ECO:0000313" key="2">
    <source>
        <dbReference type="EMBL" id="KAJ1730510.1"/>
    </source>
</evidence>
<dbReference type="AlphaFoldDB" id="A0A9W8CWP8"/>
<evidence type="ECO:0000313" key="3">
    <source>
        <dbReference type="Proteomes" id="UP001143981"/>
    </source>
</evidence>
<dbReference type="Pfam" id="PF02458">
    <property type="entry name" value="Transferase"/>
    <property type="match status" value="2"/>
</dbReference>
<gene>
    <name evidence="2" type="ORF">LPJ61_002973</name>
</gene>
<dbReference type="EMBL" id="JANBOI010000444">
    <property type="protein sequence ID" value="KAJ1730510.1"/>
    <property type="molecule type" value="Genomic_DNA"/>
</dbReference>
<dbReference type="Proteomes" id="UP001143981">
    <property type="component" value="Unassembled WGS sequence"/>
</dbReference>
<dbReference type="SUPFAM" id="SSF52777">
    <property type="entry name" value="CoA-dependent acyltransferases"/>
    <property type="match status" value="1"/>
</dbReference>
<keyword evidence="3" id="KW-1185">Reference proteome</keyword>
<organism evidence="2 3">
    <name type="scientific">Coemansia biformis</name>
    <dbReference type="NCBI Taxonomy" id="1286918"/>
    <lineage>
        <taxon>Eukaryota</taxon>
        <taxon>Fungi</taxon>
        <taxon>Fungi incertae sedis</taxon>
        <taxon>Zoopagomycota</taxon>
        <taxon>Kickxellomycotina</taxon>
        <taxon>Kickxellomycetes</taxon>
        <taxon>Kickxellales</taxon>
        <taxon>Kickxellaceae</taxon>
        <taxon>Coemansia</taxon>
    </lineage>
</organism>
<sequence>MAYVSGLEPFASSVQSQTYEIHELCRVSGIFVVPHFFYYENTAGAADFMSTSVLEEGFMEVLREYPLLAGTLIECKRGRYKVVVDKDNLNLPEFKETQCEAGFGDLKAANYAPSALPEGAATEGRYMNHSNSNPAKLARVHIMRCKENSGVVIFVGISHVLVDGFSYNLVVRRWAEICKHLAGNGSLDAKPGHPINFGCELMDGYMQQVAPPAGAFIWHQFIPGGLISKLFAQCSVRTQLKLLGMMSGSFDLSSHFYFVSQDTIDKMRGEIKEVLPADQPVSSNDVLAALINVAMAQSLDCAAPGDTPSGVLQKIRAALFGSQKPQPKEFVHMGVADIRPRLKIPAAADYCGSAVVIYLSHIPFDALQGPVTPKMLALAADAARRGTNSVDKGYIHTYSSAIAAEPDSAIRPFVYGGKPPAHLVVTNHARIGHYRSDFGWGVPAWANVLEATMSSLCYVYPAPPTRNGLVVHMMLPKDIQDRMRQHPFWREKTEFIR</sequence>
<dbReference type="GO" id="GO:0016747">
    <property type="term" value="F:acyltransferase activity, transferring groups other than amino-acyl groups"/>
    <property type="evidence" value="ECO:0007669"/>
    <property type="project" value="TreeGrafter"/>
</dbReference>
<dbReference type="GO" id="GO:0044550">
    <property type="term" value="P:secondary metabolite biosynthetic process"/>
    <property type="evidence" value="ECO:0007669"/>
    <property type="project" value="TreeGrafter"/>
</dbReference>
<evidence type="ECO:0000256" key="1">
    <source>
        <dbReference type="ARBA" id="ARBA00022679"/>
    </source>
</evidence>
<keyword evidence="1" id="KW-0808">Transferase</keyword>
<dbReference type="InterPro" id="IPR050317">
    <property type="entry name" value="Plant_Fungal_Acyltransferase"/>
</dbReference>
<comment type="caution">
    <text evidence="2">The sequence shown here is derived from an EMBL/GenBank/DDBJ whole genome shotgun (WGS) entry which is preliminary data.</text>
</comment>
<proteinExistence type="predicted"/>
<dbReference type="PANTHER" id="PTHR31642">
    <property type="entry name" value="TRICHOTHECENE 3-O-ACETYLTRANSFERASE"/>
    <property type="match status" value="1"/>
</dbReference>
<dbReference type="OrthoDB" id="1862401at2759"/>
<name>A0A9W8CWP8_9FUNG</name>